<accession>A0ABW2Y1U8</accession>
<sequence>MLSRFIALCEAEGREYRVAEDMLVLPLESSQVAIRLEEHSMTITGAWEKYFPMSEHLLATEVVNAWNRDNRILKAFTDEYDVDERLNLHFYASLEVPRATESEDALWAFVLSSLRMMKVYFEWLSITVAKLGNGVTDTSSSAESLLVLDDYDSANHLFGIGEKLDESGFSFVMNDDDLLFTVVDDYDTAIYIDSFKVDYIYDSVIAVLKTGYSKDRYKYVQDFVSLINRSIKYIKAFIIESEGKYHIALETLVAKIENDTDEVKQITSMIVKIHSTVQTLSDIESSASFFASSYPSQNER</sequence>
<evidence type="ECO:0000313" key="1">
    <source>
        <dbReference type="EMBL" id="MFD0704227.1"/>
    </source>
</evidence>
<organism evidence="1 2">
    <name type="scientific">Alloscardovia venturai</name>
    <dbReference type="NCBI Taxonomy" id="1769421"/>
    <lineage>
        <taxon>Bacteria</taxon>
        <taxon>Bacillati</taxon>
        <taxon>Actinomycetota</taxon>
        <taxon>Actinomycetes</taxon>
        <taxon>Bifidobacteriales</taxon>
        <taxon>Bifidobacteriaceae</taxon>
        <taxon>Alloscardovia</taxon>
    </lineage>
</organism>
<protein>
    <submittedName>
        <fullName evidence="1">Uncharacterized protein</fullName>
    </submittedName>
</protein>
<dbReference type="RefSeq" id="WP_377937560.1">
    <property type="nucleotide sequence ID" value="NZ_JBHTHQ010000005.1"/>
</dbReference>
<gene>
    <name evidence="1" type="ORF">ACFQY8_00445</name>
</gene>
<keyword evidence="2" id="KW-1185">Reference proteome</keyword>
<dbReference type="EMBL" id="JBHTHQ010000005">
    <property type="protein sequence ID" value="MFD0704227.1"/>
    <property type="molecule type" value="Genomic_DNA"/>
</dbReference>
<proteinExistence type="predicted"/>
<reference evidence="2" key="1">
    <citation type="journal article" date="2019" name="Int. J. Syst. Evol. Microbiol.">
        <title>The Global Catalogue of Microorganisms (GCM) 10K type strain sequencing project: providing services to taxonomists for standard genome sequencing and annotation.</title>
        <authorList>
            <consortium name="The Broad Institute Genomics Platform"/>
            <consortium name="The Broad Institute Genome Sequencing Center for Infectious Disease"/>
            <person name="Wu L."/>
            <person name="Ma J."/>
        </authorList>
    </citation>
    <scope>NUCLEOTIDE SEQUENCE [LARGE SCALE GENOMIC DNA]</scope>
    <source>
        <strain evidence="2">CCM 8604</strain>
    </source>
</reference>
<name>A0ABW2Y1U8_9BIFI</name>
<dbReference type="Proteomes" id="UP001597036">
    <property type="component" value="Unassembled WGS sequence"/>
</dbReference>
<evidence type="ECO:0000313" key="2">
    <source>
        <dbReference type="Proteomes" id="UP001597036"/>
    </source>
</evidence>
<comment type="caution">
    <text evidence="1">The sequence shown here is derived from an EMBL/GenBank/DDBJ whole genome shotgun (WGS) entry which is preliminary data.</text>
</comment>